<proteinExistence type="predicted"/>
<reference evidence="2" key="2">
    <citation type="submission" date="2020-05" db="UniProtKB">
        <authorList>
            <consortium name="EnsemblMetazoa"/>
        </authorList>
    </citation>
    <scope>IDENTIFICATION</scope>
    <source>
        <strain evidence="2">IAEA</strain>
    </source>
</reference>
<keyword evidence="3" id="KW-1185">Reference proteome</keyword>
<accession>A0A1A9WF41</accession>
<evidence type="ECO:0000256" key="1">
    <source>
        <dbReference type="SAM" id="Phobius"/>
    </source>
</evidence>
<keyword evidence="1" id="KW-1133">Transmembrane helix</keyword>
<protein>
    <submittedName>
        <fullName evidence="2">Uncharacterized protein</fullName>
    </submittedName>
</protein>
<dbReference type="AlphaFoldDB" id="A0A1A9WF41"/>
<keyword evidence="1" id="KW-0472">Membrane</keyword>
<reference evidence="3" key="1">
    <citation type="submission" date="2014-03" db="EMBL/GenBank/DDBJ databases">
        <authorList>
            <person name="Aksoy S."/>
            <person name="Warren W."/>
            <person name="Wilson R.K."/>
        </authorList>
    </citation>
    <scope>NUCLEOTIDE SEQUENCE [LARGE SCALE GENOMIC DNA]</scope>
    <source>
        <strain evidence="3">IAEA</strain>
    </source>
</reference>
<evidence type="ECO:0000313" key="2">
    <source>
        <dbReference type="EnsemblMetazoa" id="GBRI017307-PA"/>
    </source>
</evidence>
<dbReference type="EnsemblMetazoa" id="GBRI017307-RA">
    <property type="protein sequence ID" value="GBRI017307-PA"/>
    <property type="gene ID" value="GBRI017307"/>
</dbReference>
<dbReference type="Proteomes" id="UP000091820">
    <property type="component" value="Unassembled WGS sequence"/>
</dbReference>
<sequence length="176" mass="18648">MDKLLSYQKKCVVGLDKLCGDAANVRGAQVIKRKTFADVARVSAAVAGTHVVIKARIKYDTLKTKSDLTKNIDSKSIKFSDVRCKRNGTIVFNYGGEDDRNKAKAAIEGSLPEGPLVTSRGLTAGCGTPSVSHIISNKAPTGNSMKPLGEANIRGAYCTSIACICTALTLLLTISQ</sequence>
<feature type="transmembrane region" description="Helical" evidence="1">
    <location>
        <begin position="155"/>
        <end position="174"/>
    </location>
</feature>
<name>A0A1A9WF41_9MUSC</name>
<evidence type="ECO:0000313" key="3">
    <source>
        <dbReference type="Proteomes" id="UP000091820"/>
    </source>
</evidence>
<dbReference type="VEuPathDB" id="VectorBase:GBRI017307"/>
<keyword evidence="1" id="KW-0812">Transmembrane</keyword>
<organism evidence="2 3">
    <name type="scientific">Glossina brevipalpis</name>
    <dbReference type="NCBI Taxonomy" id="37001"/>
    <lineage>
        <taxon>Eukaryota</taxon>
        <taxon>Metazoa</taxon>
        <taxon>Ecdysozoa</taxon>
        <taxon>Arthropoda</taxon>
        <taxon>Hexapoda</taxon>
        <taxon>Insecta</taxon>
        <taxon>Pterygota</taxon>
        <taxon>Neoptera</taxon>
        <taxon>Endopterygota</taxon>
        <taxon>Diptera</taxon>
        <taxon>Brachycera</taxon>
        <taxon>Muscomorpha</taxon>
        <taxon>Hippoboscoidea</taxon>
        <taxon>Glossinidae</taxon>
        <taxon>Glossina</taxon>
    </lineage>
</organism>